<accession>A0ACC8ELL0</accession>
<evidence type="ECO:0000313" key="2">
    <source>
        <dbReference type="Proteomes" id="UP000250078"/>
    </source>
</evidence>
<organism evidence="1 2">
    <name type="scientific">Cenococcum geophilum 1.58</name>
    <dbReference type="NCBI Taxonomy" id="794803"/>
    <lineage>
        <taxon>Eukaryota</taxon>
        <taxon>Fungi</taxon>
        <taxon>Dikarya</taxon>
        <taxon>Ascomycota</taxon>
        <taxon>Pezizomycotina</taxon>
        <taxon>Dothideomycetes</taxon>
        <taxon>Pleosporomycetidae</taxon>
        <taxon>Gloniales</taxon>
        <taxon>Gloniaceae</taxon>
        <taxon>Cenococcum</taxon>
    </lineage>
</organism>
<feature type="non-terminal residue" evidence="1">
    <location>
        <position position="52"/>
    </location>
</feature>
<dbReference type="Proteomes" id="UP000250078">
    <property type="component" value="Unassembled WGS sequence"/>
</dbReference>
<feature type="non-terminal residue" evidence="1">
    <location>
        <position position="1"/>
    </location>
</feature>
<reference evidence="1 2" key="1">
    <citation type="journal article" date="2016" name="Nat. Commun.">
        <title>Ectomycorrhizal ecology is imprinted in the genome of the dominant symbiotic fungus Cenococcum geophilum.</title>
        <authorList>
            <consortium name="DOE Joint Genome Institute"/>
            <person name="Peter M."/>
            <person name="Kohler A."/>
            <person name="Ohm R.A."/>
            <person name="Kuo A."/>
            <person name="Krutzmann J."/>
            <person name="Morin E."/>
            <person name="Arend M."/>
            <person name="Barry K.W."/>
            <person name="Binder M."/>
            <person name="Choi C."/>
            <person name="Clum A."/>
            <person name="Copeland A."/>
            <person name="Grisel N."/>
            <person name="Haridas S."/>
            <person name="Kipfer T."/>
            <person name="LaButti K."/>
            <person name="Lindquist E."/>
            <person name="Lipzen A."/>
            <person name="Maire R."/>
            <person name="Meier B."/>
            <person name="Mihaltcheva S."/>
            <person name="Molinier V."/>
            <person name="Murat C."/>
            <person name="Poggeler S."/>
            <person name="Quandt C.A."/>
            <person name="Sperisen C."/>
            <person name="Tritt A."/>
            <person name="Tisserant E."/>
            <person name="Crous P.W."/>
            <person name="Henrissat B."/>
            <person name="Nehls U."/>
            <person name="Egli S."/>
            <person name="Spatafora J.W."/>
            <person name="Grigoriev I.V."/>
            <person name="Martin F.M."/>
        </authorList>
    </citation>
    <scope>NUCLEOTIDE SEQUENCE [LARGE SCALE GENOMIC DNA]</scope>
    <source>
        <strain evidence="1 2">1.58</strain>
    </source>
</reference>
<protein>
    <submittedName>
        <fullName evidence="1">Uncharacterized protein</fullName>
    </submittedName>
</protein>
<sequence>MNNLAFTLKGQIRNNEAVSLMEKCFHLWNHVLGPQHPYTTSSREVLNAWQLE</sequence>
<dbReference type="EMBL" id="KV748269">
    <property type="protein sequence ID" value="OCK87105.1"/>
    <property type="molecule type" value="Genomic_DNA"/>
</dbReference>
<keyword evidence="2" id="KW-1185">Reference proteome</keyword>
<evidence type="ECO:0000313" key="1">
    <source>
        <dbReference type="EMBL" id="OCK87105.1"/>
    </source>
</evidence>
<proteinExistence type="predicted"/>
<gene>
    <name evidence="1" type="ORF">K441DRAFT_649059</name>
</gene>
<name>A0ACC8ELL0_9PEZI</name>